<sequence length="132" mass="15030">MINQNLIRRSASCKFAIFEALENDPTLLSLIDEGDIYELAVPEGTKSSPPYVVLQEIIYKPIKWADNRPIQDSATYQIDVYHNADPQSIMAAIGDVMERLDFAPTIPINDFLEKERLIRKGYRFEKNIILGG</sequence>
<dbReference type="OrthoDB" id="2878031at2"/>
<reference evidence="1 2" key="1">
    <citation type="submission" date="2017-06" db="EMBL/GenBank/DDBJ databases">
        <title>Draft Genome Sequence of Bacillus sp Strain 36R Isolated from saline sediment at Atanasia, Sonora, Mexico.</title>
        <authorList>
            <person name="Sanchez Diaz R."/>
            <person name="Quiroz Macias M.E."/>
            <person name="Ibarra Gamez J.C."/>
            <person name="Enciso Ibarra J."/>
            <person name="Gomez Gil B."/>
            <person name="Galaviz Silva L."/>
        </authorList>
    </citation>
    <scope>NUCLEOTIDE SEQUENCE [LARGE SCALE GENOMIC DNA]</scope>
    <source>
        <strain evidence="1 2">36R_ATNSAL</strain>
    </source>
</reference>
<dbReference type="Proteomes" id="UP000228754">
    <property type="component" value="Unassembled WGS sequence"/>
</dbReference>
<organism evidence="1 2">
    <name type="scientific">Bacillus pumilus</name>
    <name type="common">Bacillus mesentericus</name>
    <dbReference type="NCBI Taxonomy" id="1408"/>
    <lineage>
        <taxon>Bacteria</taxon>
        <taxon>Bacillati</taxon>
        <taxon>Bacillota</taxon>
        <taxon>Bacilli</taxon>
        <taxon>Bacillales</taxon>
        <taxon>Bacillaceae</taxon>
        <taxon>Bacillus</taxon>
    </lineage>
</organism>
<proteinExistence type="predicted"/>
<dbReference type="Pfam" id="PF11367">
    <property type="entry name" value="Tail_completion_gp17"/>
    <property type="match status" value="1"/>
</dbReference>
<accession>A0A2A5IDD6</accession>
<dbReference type="InterPro" id="IPR021508">
    <property type="entry name" value="Gp17-like"/>
</dbReference>
<dbReference type="AlphaFoldDB" id="A0A2A5IDD6"/>
<evidence type="ECO:0008006" key="3">
    <source>
        <dbReference type="Google" id="ProtNLM"/>
    </source>
</evidence>
<comment type="caution">
    <text evidence="1">The sequence shown here is derived from an EMBL/GenBank/DDBJ whole genome shotgun (WGS) entry which is preliminary data.</text>
</comment>
<dbReference type="InterPro" id="IPR053745">
    <property type="entry name" value="Viral_Tail_Comp_sf"/>
</dbReference>
<protein>
    <recommendedName>
        <fullName evidence="3">DUF3168 domain-containing protein</fullName>
    </recommendedName>
</protein>
<name>A0A2A5IDD6_BACPU</name>
<evidence type="ECO:0000313" key="2">
    <source>
        <dbReference type="Proteomes" id="UP000228754"/>
    </source>
</evidence>
<gene>
    <name evidence="1" type="ORF">CEY02_21120</name>
</gene>
<evidence type="ECO:0000313" key="1">
    <source>
        <dbReference type="EMBL" id="PCK14771.1"/>
    </source>
</evidence>
<dbReference type="Gene3D" id="3.30.2000.30">
    <property type="match status" value="1"/>
</dbReference>
<dbReference type="EMBL" id="NKHG01000255">
    <property type="protein sequence ID" value="PCK14771.1"/>
    <property type="molecule type" value="Genomic_DNA"/>
</dbReference>